<evidence type="ECO:0000256" key="1">
    <source>
        <dbReference type="SAM" id="MobiDB-lite"/>
    </source>
</evidence>
<dbReference type="EMBL" id="JBHLUE010000004">
    <property type="protein sequence ID" value="MFC0563977.1"/>
    <property type="molecule type" value="Genomic_DNA"/>
</dbReference>
<dbReference type="RefSeq" id="WP_377336917.1">
    <property type="nucleotide sequence ID" value="NZ_JBHLUE010000004.1"/>
</dbReference>
<organism evidence="2 3">
    <name type="scientific">Plantactinospora siamensis</name>
    <dbReference type="NCBI Taxonomy" id="555372"/>
    <lineage>
        <taxon>Bacteria</taxon>
        <taxon>Bacillati</taxon>
        <taxon>Actinomycetota</taxon>
        <taxon>Actinomycetes</taxon>
        <taxon>Micromonosporales</taxon>
        <taxon>Micromonosporaceae</taxon>
        <taxon>Plantactinospora</taxon>
    </lineage>
</organism>
<proteinExistence type="predicted"/>
<gene>
    <name evidence="2" type="ORF">ACFFHU_07330</name>
</gene>
<reference evidence="2 3" key="1">
    <citation type="submission" date="2024-09" db="EMBL/GenBank/DDBJ databases">
        <authorList>
            <person name="Sun Q."/>
            <person name="Mori K."/>
        </authorList>
    </citation>
    <scope>NUCLEOTIDE SEQUENCE [LARGE SCALE GENOMIC DNA]</scope>
    <source>
        <strain evidence="2 3">TBRC 2205</strain>
    </source>
</reference>
<evidence type="ECO:0000313" key="3">
    <source>
        <dbReference type="Proteomes" id="UP001589894"/>
    </source>
</evidence>
<protein>
    <recommendedName>
        <fullName evidence="4">Smu12A</fullName>
    </recommendedName>
</protein>
<keyword evidence="3" id="KW-1185">Reference proteome</keyword>
<dbReference type="Proteomes" id="UP001589894">
    <property type="component" value="Unassembled WGS sequence"/>
</dbReference>
<evidence type="ECO:0000313" key="2">
    <source>
        <dbReference type="EMBL" id="MFC0563977.1"/>
    </source>
</evidence>
<name>A0ABV6NUQ7_9ACTN</name>
<feature type="region of interest" description="Disordered" evidence="1">
    <location>
        <begin position="60"/>
        <end position="81"/>
    </location>
</feature>
<sequence>MRDRRWDVAGGRNEPPPADDAAAWITGAVPDGWFNGPPRVVVDREEIIIVGRLPEPELAAEATPADRAAAEAGRINQHREETRDRRIGIARQIEHRYRRKVAWGAACGETEELFTNVSAPVMTRLRQPERRVLDTLVDAGVARSRSEALAWCVRLVGQHAQEWLGELRTAMGTVEDLRRRGPTT</sequence>
<accession>A0ABV6NUQ7</accession>
<feature type="compositionally biased region" description="Low complexity" evidence="1">
    <location>
        <begin position="60"/>
        <end position="72"/>
    </location>
</feature>
<evidence type="ECO:0008006" key="4">
    <source>
        <dbReference type="Google" id="ProtNLM"/>
    </source>
</evidence>
<comment type="caution">
    <text evidence="2">The sequence shown here is derived from an EMBL/GenBank/DDBJ whole genome shotgun (WGS) entry which is preliminary data.</text>
</comment>